<feature type="coiled-coil region" evidence="14">
    <location>
        <begin position="1305"/>
        <end position="1332"/>
    </location>
</feature>
<dbReference type="Pfam" id="PF00929">
    <property type="entry name" value="RNase_T"/>
    <property type="match status" value="1"/>
</dbReference>
<evidence type="ECO:0000256" key="8">
    <source>
        <dbReference type="ARBA" id="ARBA00022801"/>
    </source>
</evidence>
<dbReference type="InterPro" id="IPR040982">
    <property type="entry name" value="DNA_pol3_finger"/>
</dbReference>
<evidence type="ECO:0000256" key="14">
    <source>
        <dbReference type="SAM" id="Coils"/>
    </source>
</evidence>
<dbReference type="GO" id="GO:0005737">
    <property type="term" value="C:cytoplasm"/>
    <property type="evidence" value="ECO:0007669"/>
    <property type="project" value="UniProtKB-SubCell"/>
</dbReference>
<comment type="function">
    <text evidence="1 13">Required for replicative DNA synthesis. This DNA polymerase also exhibits 3' to 5' exonuclease activity.</text>
</comment>
<dbReference type="Pfam" id="PF07733">
    <property type="entry name" value="DNA_pol3_alpha"/>
    <property type="match status" value="2"/>
</dbReference>
<dbReference type="Pfam" id="PF11490">
    <property type="entry name" value="DNA_pol3_a_NII"/>
    <property type="match status" value="1"/>
</dbReference>
<dbReference type="SUPFAM" id="SSF53098">
    <property type="entry name" value="Ribonuclease H-like"/>
    <property type="match status" value="1"/>
</dbReference>
<dbReference type="InterPro" id="IPR004805">
    <property type="entry name" value="DnaE2/DnaE/PolC"/>
</dbReference>
<dbReference type="Pfam" id="PF14480">
    <property type="entry name" value="DNA_pol3_a_NI"/>
    <property type="match status" value="1"/>
</dbReference>
<dbReference type="InterPro" id="IPR013520">
    <property type="entry name" value="Ribonucl_H"/>
</dbReference>
<keyword evidence="18" id="KW-1185">Reference proteome</keyword>
<evidence type="ECO:0000256" key="12">
    <source>
        <dbReference type="ARBA" id="ARBA00049244"/>
    </source>
</evidence>
<dbReference type="KEGG" id="cthd:CDO33_05950"/>
<dbReference type="Pfam" id="PF14579">
    <property type="entry name" value="HHH_6"/>
    <property type="match status" value="1"/>
</dbReference>
<dbReference type="PANTHER" id="PTHR32294:SF5">
    <property type="entry name" value="DNA POLYMERASE III POLC-TYPE"/>
    <property type="match status" value="1"/>
</dbReference>
<evidence type="ECO:0000256" key="6">
    <source>
        <dbReference type="ARBA" id="ARBA00022705"/>
    </source>
</evidence>
<keyword evidence="10 13" id="KW-0239">DNA-directed DNA polymerase</keyword>
<evidence type="ECO:0000256" key="1">
    <source>
        <dbReference type="ARBA" id="ARBA00003452"/>
    </source>
</evidence>
<evidence type="ECO:0000256" key="10">
    <source>
        <dbReference type="ARBA" id="ARBA00022932"/>
    </source>
</evidence>
<dbReference type="SMART" id="SM00479">
    <property type="entry name" value="EXOIII"/>
    <property type="match status" value="1"/>
</dbReference>
<dbReference type="Gene3D" id="3.30.1900.20">
    <property type="match status" value="2"/>
</dbReference>
<keyword evidence="3 13" id="KW-0963">Cytoplasm</keyword>
<dbReference type="Pfam" id="PF01336">
    <property type="entry name" value="tRNA_anti-codon"/>
    <property type="match status" value="1"/>
</dbReference>
<evidence type="ECO:0000259" key="16">
    <source>
        <dbReference type="SMART" id="SM00481"/>
    </source>
</evidence>
<dbReference type="InterPro" id="IPR004365">
    <property type="entry name" value="NA-bd_OB_tRNA"/>
</dbReference>
<dbReference type="Gene3D" id="1.10.150.870">
    <property type="match status" value="1"/>
</dbReference>
<proteinExistence type="inferred from homology"/>
<dbReference type="FunFam" id="3.30.420.10:FF:000045">
    <property type="entry name" value="3'-5' exonuclease DinG"/>
    <property type="match status" value="1"/>
</dbReference>
<dbReference type="CDD" id="cd06127">
    <property type="entry name" value="DEDDh"/>
    <property type="match status" value="1"/>
</dbReference>
<dbReference type="SMART" id="SM00481">
    <property type="entry name" value="POLIIIAc"/>
    <property type="match status" value="1"/>
</dbReference>
<dbReference type="OrthoDB" id="9804290at2"/>
<dbReference type="NCBIfam" id="TIGR00573">
    <property type="entry name" value="dnaq"/>
    <property type="match status" value="1"/>
</dbReference>
<dbReference type="EMBL" id="NIOJ01000004">
    <property type="protein sequence ID" value="PNU01096.1"/>
    <property type="molecule type" value="Genomic_DNA"/>
</dbReference>
<keyword evidence="14" id="KW-0175">Coiled coil</keyword>
<evidence type="ECO:0000256" key="9">
    <source>
        <dbReference type="ARBA" id="ARBA00022839"/>
    </source>
</evidence>
<dbReference type="Gene3D" id="3.20.20.140">
    <property type="entry name" value="Metal-dependent hydrolases"/>
    <property type="match status" value="2"/>
</dbReference>
<comment type="catalytic activity">
    <reaction evidence="12 13">
        <text>DNA(n) + a 2'-deoxyribonucleoside 5'-triphosphate = DNA(n+1) + diphosphate</text>
        <dbReference type="Rhea" id="RHEA:22508"/>
        <dbReference type="Rhea" id="RHEA-COMP:17339"/>
        <dbReference type="Rhea" id="RHEA-COMP:17340"/>
        <dbReference type="ChEBI" id="CHEBI:33019"/>
        <dbReference type="ChEBI" id="CHEBI:61560"/>
        <dbReference type="ChEBI" id="CHEBI:173112"/>
        <dbReference type="EC" id="2.7.7.7"/>
    </reaction>
</comment>
<dbReference type="InterPro" id="IPR029460">
    <property type="entry name" value="DNAPol_HHH"/>
</dbReference>
<dbReference type="InterPro" id="IPR004013">
    <property type="entry name" value="PHP_dom"/>
</dbReference>
<dbReference type="Gene3D" id="3.30.420.10">
    <property type="entry name" value="Ribonuclease H-like superfamily/Ribonuclease H"/>
    <property type="match status" value="1"/>
</dbReference>
<dbReference type="CDD" id="cd07435">
    <property type="entry name" value="PHP_PolIIIA_POLC"/>
    <property type="match status" value="1"/>
</dbReference>
<keyword evidence="6 13" id="KW-0235">DNA replication</keyword>
<evidence type="ECO:0000256" key="7">
    <source>
        <dbReference type="ARBA" id="ARBA00022722"/>
    </source>
</evidence>
<dbReference type="HAMAP" id="MF_00356">
    <property type="entry name" value="DNApol_PolC"/>
    <property type="match status" value="1"/>
</dbReference>
<comment type="similarity">
    <text evidence="13">Belongs to the DNA polymerase type-C family. PolC subfamily.</text>
</comment>
<dbReference type="GO" id="GO:0003887">
    <property type="term" value="F:DNA-directed DNA polymerase activity"/>
    <property type="evidence" value="ECO:0007669"/>
    <property type="project" value="UniProtKB-UniRule"/>
</dbReference>
<gene>
    <name evidence="13 17" type="primary">polC</name>
    <name evidence="17" type="ORF">CDQ84_02925</name>
</gene>
<dbReference type="Gene3D" id="1.10.150.700">
    <property type="entry name" value="PolC, middle finger domain"/>
    <property type="match status" value="1"/>
</dbReference>
<dbReference type="InterPro" id="IPR036397">
    <property type="entry name" value="RNaseH_sf"/>
</dbReference>
<evidence type="ECO:0000256" key="2">
    <source>
        <dbReference type="ARBA" id="ARBA00004496"/>
    </source>
</evidence>
<dbReference type="NCBIfam" id="TIGR01405">
    <property type="entry name" value="polC_Gram_pos"/>
    <property type="match status" value="1"/>
</dbReference>
<keyword evidence="8 13" id="KW-0378">Hydrolase</keyword>
<dbReference type="Pfam" id="PF17657">
    <property type="entry name" value="DNA_pol3_finger"/>
    <property type="match status" value="1"/>
</dbReference>
<dbReference type="GO" id="GO:0008408">
    <property type="term" value="F:3'-5' exonuclease activity"/>
    <property type="evidence" value="ECO:0007669"/>
    <property type="project" value="UniProtKB-UniRule"/>
</dbReference>
<name>A0A2K2FKV0_9CLOT</name>
<evidence type="ECO:0000313" key="18">
    <source>
        <dbReference type="Proteomes" id="UP000236151"/>
    </source>
</evidence>
<evidence type="ECO:0000256" key="4">
    <source>
        <dbReference type="ARBA" id="ARBA00022679"/>
    </source>
</evidence>
<dbReference type="InterPro" id="IPR012337">
    <property type="entry name" value="RNaseH-like_sf"/>
</dbReference>
<dbReference type="InterPro" id="IPR011708">
    <property type="entry name" value="DNA_pol3_alpha_NTPase_dom"/>
</dbReference>
<organism evidence="17 18">
    <name type="scientific">Clostridium thermosuccinogenes</name>
    <dbReference type="NCBI Taxonomy" id="84032"/>
    <lineage>
        <taxon>Bacteria</taxon>
        <taxon>Bacillati</taxon>
        <taxon>Bacillota</taxon>
        <taxon>Clostridia</taxon>
        <taxon>Eubacteriales</taxon>
        <taxon>Clostridiaceae</taxon>
        <taxon>Clostridium</taxon>
    </lineage>
</organism>
<evidence type="ECO:0000259" key="15">
    <source>
        <dbReference type="SMART" id="SM00479"/>
    </source>
</evidence>
<dbReference type="EC" id="2.7.7.7" evidence="13"/>
<dbReference type="Pfam" id="PF02811">
    <property type="entry name" value="PHP"/>
    <property type="match status" value="1"/>
</dbReference>
<accession>A0A2K2FKV0</accession>
<reference evidence="17 18" key="1">
    <citation type="submission" date="2017-06" db="EMBL/GenBank/DDBJ databases">
        <title>Investigating the central metabolism of Clostridium thermosuccinogenes.</title>
        <authorList>
            <person name="Koendjbiharie J.G."/>
            <person name="van Kranenburg R."/>
        </authorList>
    </citation>
    <scope>NUCLEOTIDE SEQUENCE [LARGE SCALE GENOMIC DNA]</scope>
    <source>
        <strain evidence="17 18">DSM 5806</strain>
    </source>
</reference>
<comment type="function">
    <text evidence="11">DNA polymerase III is a complex, multichain enzyme responsible for most of the replicative synthesis in bacteria. This DNA polymerase also exhibits 3' to 5' exonuclease activity. The alpha chain is the DNA polymerase.</text>
</comment>
<dbReference type="CDD" id="cd04484">
    <property type="entry name" value="polC_OBF"/>
    <property type="match status" value="1"/>
</dbReference>
<dbReference type="InterPro" id="IPR028112">
    <property type="entry name" value="DNA_PolC-type_N_I"/>
</dbReference>
<dbReference type="Gene3D" id="6.10.140.1510">
    <property type="match status" value="1"/>
</dbReference>
<dbReference type="Gene3D" id="2.40.50.140">
    <property type="entry name" value="Nucleic acid-binding proteins"/>
    <property type="match status" value="1"/>
</dbReference>
<comment type="subcellular location">
    <subcellularLocation>
        <location evidence="2 13">Cytoplasm</location>
    </subcellularLocation>
</comment>
<keyword evidence="7 13" id="KW-0540">Nuclease</keyword>
<dbReference type="RefSeq" id="WP_103080224.1">
    <property type="nucleotide sequence ID" value="NZ_CP021850.1"/>
</dbReference>
<dbReference type="InterPro" id="IPR044923">
    <property type="entry name" value="PolC_middle_finger_sf"/>
</dbReference>
<evidence type="ECO:0000256" key="3">
    <source>
        <dbReference type="ARBA" id="ARBA00022490"/>
    </source>
</evidence>
<keyword evidence="5 13" id="KW-0548">Nucleotidyltransferase</keyword>
<comment type="caution">
    <text evidence="17">The sequence shown here is derived from an EMBL/GenBank/DDBJ whole genome shotgun (WGS) entry which is preliminary data.</text>
</comment>
<dbReference type="GO" id="GO:0003677">
    <property type="term" value="F:DNA binding"/>
    <property type="evidence" value="ECO:0007669"/>
    <property type="project" value="UniProtKB-UniRule"/>
</dbReference>
<feature type="domain" description="Polymerase/histidinol phosphatase N-terminal" evidence="16">
    <location>
        <begin position="341"/>
        <end position="408"/>
    </location>
</feature>
<dbReference type="InterPro" id="IPR006308">
    <property type="entry name" value="Pol_III_a_PolC-type_gram_pos"/>
</dbReference>
<evidence type="ECO:0000313" key="17">
    <source>
        <dbReference type="EMBL" id="PNU01096.1"/>
    </source>
</evidence>
<dbReference type="GO" id="GO:0006261">
    <property type="term" value="P:DNA-templated DNA replication"/>
    <property type="evidence" value="ECO:0007669"/>
    <property type="project" value="UniProtKB-UniRule"/>
</dbReference>
<feature type="domain" description="Exonuclease" evidence="15">
    <location>
        <begin position="425"/>
        <end position="590"/>
    </location>
</feature>
<evidence type="ECO:0000256" key="5">
    <source>
        <dbReference type="ARBA" id="ARBA00022695"/>
    </source>
</evidence>
<dbReference type="Proteomes" id="UP000236151">
    <property type="component" value="Unassembled WGS sequence"/>
</dbReference>
<dbReference type="SUPFAM" id="SSF50249">
    <property type="entry name" value="Nucleic acid-binding proteins"/>
    <property type="match status" value="1"/>
</dbReference>
<sequence>MQNVATSNGKLLDLFPEIRLEEDVYNLLANLSIQNINVYRKSRKLEIFTLSRELIPAEVILNLERNLEKSFNLESVGIKVKYDLDMSPEKKLELYQDSIIHMASKEVAMCRGILAGSRWELADKKLMIRLGTKGENILKSKACDSLIERIIEECFSFKVKVEFIDCEMDEQLKEEYIRQKSDVEAKIISKVITGASVAENKPEYKVSQNGRKDEQQEGKSSDVILGKNFSDSIIKMSEVTQDSGKVSVCGEIFRVEFKEIRGERYICTFDITDKTNSLTAKFFIKKNDYDLMKELVKEGTYVKLRGEVQYDKFAREIVIMASDIVEEKKPVRIDDAEVKRVELHLHTQMSAMDGVTSAADLVKRAAKWGHKAIAITDHGVVQAYPDAYSTAKKENIKIIYGVEAYLLDDRIPVVYNPKDQCLDDSFVVFDIETTGLDAEKDKITEIGAVKIKGGKIVDRFSTFVNPEVPIPAHITKLTGITDEMVKDAPVISAALDEFLRFSEGSVLVAHNANFDVGFIRHNCRVLGKDATFTVLDTLQLCRNLFPELGRHKLNIVAKHLGVSLENHHRAVDDSKATADILLICFDKLKERGIHAISEIDTAFEGNYDFTKAASYHAVILVKNTVGLKNLYKLISRSHLEYFHKKPRVPRKLFMEYREGLIIGSACEAGELYTAIVNKKSEEEVERIASFYDYLEIQPLGNNRFLVDSGKVESEEELKNINRRIVALGEKLNKPVVATCDVHFMDPEDEVFRRILMAGQGFADADNQAPLYFRTTKEMLSEFDYLGPEKAYEVVVTNTNLIADMIENVPPVLPGTHPPRIDGAEEEIKNLAESRARELYGDPLPQIVKERLDKELNSIIKNGFAVMYLIAQKLVHKSLSDGYLVGSRGSVGSSFVANMTGITEVNSLQPHYLCENCKHSEFITDGSVDCGFDLPDKNCPVCGTKMKKDGYDIPFETFLGFDGDKEPDIDLNFSGEYQPVIHKYTEVLFGEGHVFRAGTIGSVAEKTAFGFVKNYLEERGKVVTNAEINRLVKGCTGVKRTTGQHPGGIMIVPKDKEIYDFSPIQHPADDTQSDTITTHFDYNFLHGSILKLDILGHTVPTTIRMLQDLTGVEPTKIPLDDEKTMQLFNSTEPLGVTPEEIGSPVGTFGIPEFGTGFAIGMLVDTKPKAFSDLIRLSGLSHGTDVWRGNAQDLIKNNIATLSECICCRDDIMLYLKYNGVPPKTAFKIMEDVRKGKGLKEEYEQVMRENNIPEWYIESCKKIKYMFPKAHAAAYVMMAFRIAWFKVYYPEAFYATYFTVSVDDFDADIMTRGQDKVRNKLKELERKLKENTISPKEKSMITMLEIVNEMYARGIKLLPVDLYKSDAVKFQVTENGIRPPFIALQGLGEAAARSIAEARAQGEFLSIDDLKIRGKVGKGVLEILQNHGCLEGLPESNQLSFF</sequence>
<dbReference type="InterPro" id="IPR003141">
    <property type="entry name" value="Pol/His_phosphatase_N"/>
</dbReference>
<dbReference type="InterPro" id="IPR006054">
    <property type="entry name" value="DnaQ"/>
</dbReference>
<evidence type="ECO:0000256" key="11">
    <source>
        <dbReference type="ARBA" id="ARBA00025611"/>
    </source>
</evidence>
<evidence type="ECO:0000256" key="13">
    <source>
        <dbReference type="HAMAP-Rule" id="MF_00356"/>
    </source>
</evidence>
<dbReference type="PANTHER" id="PTHR32294">
    <property type="entry name" value="DNA POLYMERASE III SUBUNIT ALPHA"/>
    <property type="match status" value="1"/>
</dbReference>
<protein>
    <recommendedName>
        <fullName evidence="13">DNA polymerase III PolC-type</fullName>
        <shortName evidence="13">PolIII</shortName>
        <ecNumber evidence="13">2.7.7.7</ecNumber>
    </recommendedName>
</protein>
<dbReference type="InterPro" id="IPR024754">
    <property type="entry name" value="DNA_PolC-like_N_II"/>
</dbReference>
<keyword evidence="4 13" id="KW-0808">Transferase</keyword>
<dbReference type="NCBIfam" id="NF001688">
    <property type="entry name" value="PRK00448.1"/>
    <property type="match status" value="1"/>
</dbReference>
<keyword evidence="9 13" id="KW-0269">Exonuclease</keyword>
<dbReference type="InterPro" id="IPR012340">
    <property type="entry name" value="NA-bd_OB-fold"/>
</dbReference>